<name>A0A9W8NBS0_9PEZI</name>
<gene>
    <name evidence="1" type="ORF">NPX13_g6865</name>
</gene>
<evidence type="ECO:0000313" key="1">
    <source>
        <dbReference type="EMBL" id="KAJ3567164.1"/>
    </source>
</evidence>
<proteinExistence type="predicted"/>
<sequence>MGAILNVHYLSNAPRRWLYLNAAVRGELGWLVAEAPMETRVSDGFIWSRWAAEDFLATSRKRGNTSALLSIAAWQKHLAEHSANINCYEKRNTPTMV</sequence>
<dbReference type="AlphaFoldDB" id="A0A9W8NBS0"/>
<dbReference type="Proteomes" id="UP001148614">
    <property type="component" value="Unassembled WGS sequence"/>
</dbReference>
<accession>A0A9W8NBS0</accession>
<organism evidence="1 2">
    <name type="scientific">Xylaria arbuscula</name>
    <dbReference type="NCBI Taxonomy" id="114810"/>
    <lineage>
        <taxon>Eukaryota</taxon>
        <taxon>Fungi</taxon>
        <taxon>Dikarya</taxon>
        <taxon>Ascomycota</taxon>
        <taxon>Pezizomycotina</taxon>
        <taxon>Sordariomycetes</taxon>
        <taxon>Xylariomycetidae</taxon>
        <taxon>Xylariales</taxon>
        <taxon>Xylariaceae</taxon>
        <taxon>Xylaria</taxon>
    </lineage>
</organism>
<evidence type="ECO:0000313" key="2">
    <source>
        <dbReference type="Proteomes" id="UP001148614"/>
    </source>
</evidence>
<comment type="caution">
    <text evidence="1">The sequence shown here is derived from an EMBL/GenBank/DDBJ whole genome shotgun (WGS) entry which is preliminary data.</text>
</comment>
<keyword evidence="2" id="KW-1185">Reference proteome</keyword>
<reference evidence="1" key="1">
    <citation type="submission" date="2022-07" db="EMBL/GenBank/DDBJ databases">
        <title>Genome Sequence of Xylaria arbuscula.</title>
        <authorList>
            <person name="Buettner E."/>
        </authorList>
    </citation>
    <scope>NUCLEOTIDE SEQUENCE</scope>
    <source>
        <strain evidence="1">VT107</strain>
    </source>
</reference>
<protein>
    <submittedName>
        <fullName evidence="1">Uncharacterized protein</fullName>
    </submittedName>
</protein>
<dbReference type="EMBL" id="JANPWZ010001269">
    <property type="protein sequence ID" value="KAJ3567164.1"/>
    <property type="molecule type" value="Genomic_DNA"/>
</dbReference>